<name>A0A8X8XTP9_SALSN</name>
<keyword evidence="3" id="KW-1185">Reference proteome</keyword>
<evidence type="ECO:0008006" key="4">
    <source>
        <dbReference type="Google" id="ProtNLM"/>
    </source>
</evidence>
<proteinExistence type="predicted"/>
<dbReference type="EMBL" id="PNBA02000007">
    <property type="protein sequence ID" value="KAG6418879.1"/>
    <property type="molecule type" value="Genomic_DNA"/>
</dbReference>
<feature type="signal peptide" evidence="1">
    <location>
        <begin position="1"/>
        <end position="19"/>
    </location>
</feature>
<evidence type="ECO:0000256" key="1">
    <source>
        <dbReference type="SAM" id="SignalP"/>
    </source>
</evidence>
<dbReference type="Proteomes" id="UP000298416">
    <property type="component" value="Unassembled WGS sequence"/>
</dbReference>
<keyword evidence="1" id="KW-0732">Signal</keyword>
<dbReference type="AlphaFoldDB" id="A0A8X8XTP9"/>
<comment type="caution">
    <text evidence="2">The sequence shown here is derived from an EMBL/GenBank/DDBJ whole genome shotgun (WGS) entry which is preliminary data.</text>
</comment>
<sequence length="154" mass="15673">MPLLARVTIGCTLVVGAAAGGASGGVAGGGSVDSVGVGEKFTGLGYEIEVGVIIELGCGKVGGVEGVETEVLTLEEKQNLAWCTQRSENAGLGEMGIRDPTAQEEVQDDVHQLQADHASAVELGLGEIVGCRASAKGRRTWNGIAISINRVSIV</sequence>
<reference evidence="2" key="1">
    <citation type="submission" date="2018-01" db="EMBL/GenBank/DDBJ databases">
        <authorList>
            <person name="Mao J.F."/>
        </authorList>
    </citation>
    <scope>NUCLEOTIDE SEQUENCE</scope>
    <source>
        <strain evidence="2">Huo1</strain>
        <tissue evidence="2">Leaf</tissue>
    </source>
</reference>
<organism evidence="2">
    <name type="scientific">Salvia splendens</name>
    <name type="common">Scarlet sage</name>
    <dbReference type="NCBI Taxonomy" id="180675"/>
    <lineage>
        <taxon>Eukaryota</taxon>
        <taxon>Viridiplantae</taxon>
        <taxon>Streptophyta</taxon>
        <taxon>Embryophyta</taxon>
        <taxon>Tracheophyta</taxon>
        <taxon>Spermatophyta</taxon>
        <taxon>Magnoliopsida</taxon>
        <taxon>eudicotyledons</taxon>
        <taxon>Gunneridae</taxon>
        <taxon>Pentapetalae</taxon>
        <taxon>asterids</taxon>
        <taxon>lamiids</taxon>
        <taxon>Lamiales</taxon>
        <taxon>Lamiaceae</taxon>
        <taxon>Nepetoideae</taxon>
        <taxon>Mentheae</taxon>
        <taxon>Salviinae</taxon>
        <taxon>Salvia</taxon>
        <taxon>Salvia subgen. Calosphace</taxon>
        <taxon>core Calosphace</taxon>
    </lineage>
</organism>
<accession>A0A8X8XTP9</accession>
<gene>
    <name evidence="2" type="ORF">SASPL_121085</name>
</gene>
<protein>
    <recommendedName>
        <fullName evidence="4">Secreted protein</fullName>
    </recommendedName>
</protein>
<evidence type="ECO:0000313" key="3">
    <source>
        <dbReference type="Proteomes" id="UP000298416"/>
    </source>
</evidence>
<feature type="chain" id="PRO_5036463675" description="Secreted protein" evidence="1">
    <location>
        <begin position="20"/>
        <end position="154"/>
    </location>
</feature>
<reference evidence="2" key="2">
    <citation type="submission" date="2020-08" db="EMBL/GenBank/DDBJ databases">
        <title>Plant Genome Project.</title>
        <authorList>
            <person name="Zhang R.-G."/>
        </authorList>
    </citation>
    <scope>NUCLEOTIDE SEQUENCE</scope>
    <source>
        <strain evidence="2">Huo1</strain>
        <tissue evidence="2">Leaf</tissue>
    </source>
</reference>
<evidence type="ECO:0000313" key="2">
    <source>
        <dbReference type="EMBL" id="KAG6418879.1"/>
    </source>
</evidence>